<keyword evidence="1" id="KW-0472">Membrane</keyword>
<organism evidence="2 3">
    <name type="scientific">Schinkia azotoformans LMG 9581</name>
    <dbReference type="NCBI Taxonomy" id="1131731"/>
    <lineage>
        <taxon>Bacteria</taxon>
        <taxon>Bacillati</taxon>
        <taxon>Bacillota</taxon>
        <taxon>Bacilli</taxon>
        <taxon>Bacillales</taxon>
        <taxon>Bacillaceae</taxon>
        <taxon>Calidifontibacillus/Schinkia group</taxon>
        <taxon>Schinkia</taxon>
    </lineage>
</organism>
<evidence type="ECO:0008006" key="4">
    <source>
        <dbReference type="Google" id="ProtNLM"/>
    </source>
</evidence>
<dbReference type="Proteomes" id="UP000006315">
    <property type="component" value="Unassembled WGS sequence"/>
</dbReference>
<evidence type="ECO:0000313" key="2">
    <source>
        <dbReference type="EMBL" id="EKN63577.1"/>
    </source>
</evidence>
<evidence type="ECO:0000313" key="3">
    <source>
        <dbReference type="Proteomes" id="UP000006315"/>
    </source>
</evidence>
<evidence type="ECO:0000256" key="1">
    <source>
        <dbReference type="SAM" id="Phobius"/>
    </source>
</evidence>
<keyword evidence="1" id="KW-0812">Transmembrane</keyword>
<name>K6CTL5_SCHAZ</name>
<gene>
    <name evidence="2" type="ORF">BAZO_16464</name>
</gene>
<feature type="transmembrane region" description="Helical" evidence="1">
    <location>
        <begin position="7"/>
        <end position="22"/>
    </location>
</feature>
<keyword evidence="1" id="KW-1133">Transmembrane helix</keyword>
<dbReference type="EMBL" id="AJLR01000142">
    <property type="protein sequence ID" value="EKN63577.1"/>
    <property type="molecule type" value="Genomic_DNA"/>
</dbReference>
<protein>
    <recommendedName>
        <fullName evidence="4">DUF3221 domain-containing protein</fullName>
    </recommendedName>
</protein>
<proteinExistence type="predicted"/>
<dbReference type="AlphaFoldDB" id="K6CTL5"/>
<keyword evidence="3" id="KW-1185">Reference proteome</keyword>
<comment type="caution">
    <text evidence="2">The sequence shown here is derived from an EMBL/GenBank/DDBJ whole genome shotgun (WGS) entry which is preliminary data.</text>
</comment>
<reference evidence="2 3" key="1">
    <citation type="journal article" date="2012" name="Front. Microbiol.">
        <title>Redundancy and modularity in membrane-associated dissimilatory nitrate reduction in Bacillus.</title>
        <authorList>
            <person name="Heylen K."/>
            <person name="Keltjens J."/>
        </authorList>
    </citation>
    <scope>NUCLEOTIDE SEQUENCE [LARGE SCALE GENOMIC DNA]</scope>
    <source>
        <strain evidence="2 3">LMG 9581</strain>
    </source>
</reference>
<dbReference type="RefSeq" id="WP_003332759.1">
    <property type="nucleotide sequence ID" value="NZ_AJLR01000142.1"/>
</dbReference>
<accession>K6CTL5</accession>
<dbReference type="PATRIC" id="fig|1131731.3.peg.3359"/>
<sequence length="113" mass="13375">MRKISKFILLFLFIFGILFFYMKKDESNLKNSSTINIEVLEKYKERGSFFVKVKQFESTNQEGIVEVMDQNLWNVLEIGKKYFVVISWTSQNSETSIFNGNDLKLEQIDLIKK</sequence>